<proteinExistence type="predicted"/>
<organism evidence="1">
    <name type="scientific">Tanacetum cinerariifolium</name>
    <name type="common">Dalmatian daisy</name>
    <name type="synonym">Chrysanthemum cinerariifolium</name>
    <dbReference type="NCBI Taxonomy" id="118510"/>
    <lineage>
        <taxon>Eukaryota</taxon>
        <taxon>Viridiplantae</taxon>
        <taxon>Streptophyta</taxon>
        <taxon>Embryophyta</taxon>
        <taxon>Tracheophyta</taxon>
        <taxon>Spermatophyta</taxon>
        <taxon>Magnoliopsida</taxon>
        <taxon>eudicotyledons</taxon>
        <taxon>Gunneridae</taxon>
        <taxon>Pentapetalae</taxon>
        <taxon>asterids</taxon>
        <taxon>campanulids</taxon>
        <taxon>Asterales</taxon>
        <taxon>Asteraceae</taxon>
        <taxon>Asteroideae</taxon>
        <taxon>Anthemideae</taxon>
        <taxon>Anthemidinae</taxon>
        <taxon>Tanacetum</taxon>
    </lineage>
</organism>
<reference evidence="1" key="1">
    <citation type="journal article" date="2019" name="Sci. Rep.">
        <title>Draft genome of Tanacetum cinerariifolium, the natural source of mosquito coil.</title>
        <authorList>
            <person name="Yamashiro T."/>
            <person name="Shiraishi A."/>
            <person name="Satake H."/>
            <person name="Nakayama K."/>
        </authorList>
    </citation>
    <scope>NUCLEOTIDE SEQUENCE</scope>
</reference>
<protein>
    <submittedName>
        <fullName evidence="1">Uncharacterized protein</fullName>
    </submittedName>
</protein>
<evidence type="ECO:0000313" key="1">
    <source>
        <dbReference type="EMBL" id="GFA20266.1"/>
    </source>
</evidence>
<gene>
    <name evidence="1" type="ORF">Tci_592238</name>
</gene>
<dbReference type="EMBL" id="BKCJ010384928">
    <property type="protein sequence ID" value="GFA20266.1"/>
    <property type="molecule type" value="Genomic_DNA"/>
</dbReference>
<accession>A0A699J8Y5</accession>
<sequence>MVGVQWDCSWSSEVAKTRGEGWFCFRRENREVQRLKMIIENFGGLARVLNMYNLTDINDHVKEISSGSPTTHSDSPLYASFIFDLSINPFPPAVRSDFYEFTDELIPFISPPEYDCFLFNVEPNSRDFTKDVVEDISPTKEPQVHNALPTHPTL</sequence>
<comment type="caution">
    <text evidence="1">The sequence shown here is derived from an EMBL/GenBank/DDBJ whole genome shotgun (WGS) entry which is preliminary data.</text>
</comment>
<dbReference type="AlphaFoldDB" id="A0A699J8Y5"/>
<name>A0A699J8Y5_TANCI</name>